<dbReference type="InterPro" id="IPR013320">
    <property type="entry name" value="ConA-like_dom_sf"/>
</dbReference>
<dbReference type="EMBL" id="BRXW01000175">
    <property type="protein sequence ID" value="GMI12295.1"/>
    <property type="molecule type" value="Genomic_DNA"/>
</dbReference>
<evidence type="ECO:0000313" key="1">
    <source>
        <dbReference type="EMBL" id="GMI12295.1"/>
    </source>
</evidence>
<dbReference type="SUPFAM" id="SSF49899">
    <property type="entry name" value="Concanavalin A-like lectins/glucanases"/>
    <property type="match status" value="1"/>
</dbReference>
<accession>A0A9W7FHN6</accession>
<name>A0A9W7FHN6_9STRA</name>
<dbReference type="Proteomes" id="UP001165122">
    <property type="component" value="Unassembled WGS sequence"/>
</dbReference>
<reference evidence="2" key="1">
    <citation type="journal article" date="2023" name="Commun. Biol.">
        <title>Genome analysis of Parmales, the sister group of diatoms, reveals the evolutionary specialization of diatoms from phago-mixotrophs to photoautotrophs.</title>
        <authorList>
            <person name="Ban H."/>
            <person name="Sato S."/>
            <person name="Yoshikawa S."/>
            <person name="Yamada K."/>
            <person name="Nakamura Y."/>
            <person name="Ichinomiya M."/>
            <person name="Sato N."/>
            <person name="Blanc-Mathieu R."/>
            <person name="Endo H."/>
            <person name="Kuwata A."/>
            <person name="Ogata H."/>
        </authorList>
    </citation>
    <scope>NUCLEOTIDE SEQUENCE [LARGE SCALE GENOMIC DNA]</scope>
    <source>
        <strain evidence="2">NIES 3700</strain>
    </source>
</reference>
<proteinExistence type="predicted"/>
<comment type="caution">
    <text evidence="1">The sequence shown here is derived from an EMBL/GenBank/DDBJ whole genome shotgun (WGS) entry which is preliminary data.</text>
</comment>
<dbReference type="AlphaFoldDB" id="A0A9W7FHN6"/>
<organism evidence="1 2">
    <name type="scientific">Triparma laevis f. longispina</name>
    <dbReference type="NCBI Taxonomy" id="1714387"/>
    <lineage>
        <taxon>Eukaryota</taxon>
        <taxon>Sar</taxon>
        <taxon>Stramenopiles</taxon>
        <taxon>Ochrophyta</taxon>
        <taxon>Bolidophyceae</taxon>
        <taxon>Parmales</taxon>
        <taxon>Triparmaceae</taxon>
        <taxon>Triparma</taxon>
    </lineage>
</organism>
<sequence length="126" mass="13455">MDRGGKMKLSITHFSSAQMTTTFDKETKATVAERELGSDIGKTMHIVITVSGTTTKIYKNGELAGTNTDGAFGGRPFTGEIGGEVGCCTTDSNHSSTGTVTSFIIWSNFELKHTDVATLLRSDARN</sequence>
<gene>
    <name evidence="1" type="ORF">TrLO_g647</name>
</gene>
<protein>
    <submittedName>
        <fullName evidence="1">Uncharacterized protein</fullName>
    </submittedName>
</protein>
<keyword evidence="2" id="KW-1185">Reference proteome</keyword>
<dbReference type="Gene3D" id="2.60.120.200">
    <property type="match status" value="1"/>
</dbReference>
<dbReference type="OrthoDB" id="203020at2759"/>
<evidence type="ECO:0000313" key="2">
    <source>
        <dbReference type="Proteomes" id="UP001165122"/>
    </source>
</evidence>